<dbReference type="OrthoDB" id="3210382at2"/>
<evidence type="ECO:0000313" key="3">
    <source>
        <dbReference type="Proteomes" id="UP000282312"/>
    </source>
</evidence>
<comment type="caution">
    <text evidence="2">The sequence shown here is derived from an EMBL/GenBank/DDBJ whole genome shotgun (WGS) entry which is preliminary data.</text>
</comment>
<sequence length="63" mass="6559">MDILAEPSRTLTARAGSYRQPGRTGEAITIQEKVVAGSVRLLGQEHPDAGTGVAGLRRGEGEA</sequence>
<dbReference type="RefSeq" id="WP_158630764.1">
    <property type="nucleotide sequence ID" value="NZ_QGSZ01000087.1"/>
</dbReference>
<dbReference type="AlphaFoldDB" id="A0A3N9X6F5"/>
<dbReference type="Gene3D" id="1.25.40.10">
    <property type="entry name" value="Tetratricopeptide repeat domain"/>
    <property type="match status" value="1"/>
</dbReference>
<organism evidence="2 3">
    <name type="scientific">Micromonospora inaquosa</name>
    <dbReference type="NCBI Taxonomy" id="2203716"/>
    <lineage>
        <taxon>Bacteria</taxon>
        <taxon>Bacillati</taxon>
        <taxon>Actinomycetota</taxon>
        <taxon>Actinomycetes</taxon>
        <taxon>Micromonosporales</taxon>
        <taxon>Micromonosporaceae</taxon>
        <taxon>Micromonospora</taxon>
    </lineage>
</organism>
<dbReference type="InterPro" id="IPR011990">
    <property type="entry name" value="TPR-like_helical_dom_sf"/>
</dbReference>
<keyword evidence="3" id="KW-1185">Reference proteome</keyword>
<reference evidence="2 3" key="1">
    <citation type="submission" date="2018-05" db="EMBL/GenBank/DDBJ databases">
        <title>Micromonospora from Atacama Desert.</title>
        <authorList>
            <person name="Carro L."/>
            <person name="Goodfellow M."/>
            <person name="Klenk H.-P."/>
        </authorList>
    </citation>
    <scope>NUCLEOTIDE SEQUENCE [LARGE SCALE GENOMIC DNA]</scope>
    <source>
        <strain evidence="2 3">LB39</strain>
    </source>
</reference>
<gene>
    <name evidence="2" type="ORF">DLJ59_01650</name>
</gene>
<evidence type="ECO:0000256" key="1">
    <source>
        <dbReference type="SAM" id="MobiDB-lite"/>
    </source>
</evidence>
<evidence type="ECO:0000313" key="2">
    <source>
        <dbReference type="EMBL" id="RQX08479.1"/>
    </source>
</evidence>
<accession>A0A3N9X6F5</accession>
<protein>
    <submittedName>
        <fullName evidence="2">Uncharacterized protein</fullName>
    </submittedName>
</protein>
<dbReference type="EMBL" id="QGSZ01000087">
    <property type="protein sequence ID" value="RQX08479.1"/>
    <property type="molecule type" value="Genomic_DNA"/>
</dbReference>
<name>A0A3N9X6F5_9ACTN</name>
<proteinExistence type="predicted"/>
<dbReference type="Proteomes" id="UP000282312">
    <property type="component" value="Unassembled WGS sequence"/>
</dbReference>
<feature type="region of interest" description="Disordered" evidence="1">
    <location>
        <begin position="1"/>
        <end position="23"/>
    </location>
</feature>